<keyword evidence="3" id="KW-1185">Reference proteome</keyword>
<dbReference type="OrthoDB" id="9807812at2"/>
<dbReference type="AlphaFoldDB" id="A0A921TC18"/>
<sequence>MPITPVSTLVADAKAAITSLSAAEVRARLDAADMLLVDIRDRREIDREGRIPGAFHAPRGMLEFWVDPQSPYHKPILARPVQIVLYCASSWRSALAARDLQAMGLGNVAELEGGFTAWKATGGPIEATGTVAPEA</sequence>
<dbReference type="Gene3D" id="3.40.250.10">
    <property type="entry name" value="Rhodanese-like domain"/>
    <property type="match status" value="1"/>
</dbReference>
<dbReference type="GO" id="GO:0004416">
    <property type="term" value="F:hydroxyacylglutathione hydrolase activity"/>
    <property type="evidence" value="ECO:0007669"/>
    <property type="project" value="UniProtKB-EC"/>
</dbReference>
<protein>
    <submittedName>
        <fullName evidence="2">Hydroxyacylglutathione hydrolase</fullName>
        <ecNumber evidence="2">3.1.2.6</ecNumber>
    </submittedName>
</protein>
<dbReference type="EC" id="3.1.2.6" evidence="2"/>
<dbReference type="PANTHER" id="PTHR44086">
    <property type="entry name" value="THIOSULFATE SULFURTRANSFERASE RDL2, MITOCHONDRIAL-RELATED"/>
    <property type="match status" value="1"/>
</dbReference>
<dbReference type="Proteomes" id="UP000698242">
    <property type="component" value="Unassembled WGS sequence"/>
</dbReference>
<dbReference type="RefSeq" id="WP_159964669.1">
    <property type="nucleotide sequence ID" value="NZ_APKE01000014.1"/>
</dbReference>
<feature type="domain" description="Rhodanese" evidence="1">
    <location>
        <begin position="30"/>
        <end position="127"/>
    </location>
</feature>
<dbReference type="CDD" id="cd01447">
    <property type="entry name" value="Polysulfide_ST"/>
    <property type="match status" value="1"/>
</dbReference>
<accession>A0A921TC18</accession>
<comment type="caution">
    <text evidence="2">The sequence shown here is derived from an EMBL/GenBank/DDBJ whole genome shotgun (WGS) entry which is preliminary data.</text>
</comment>
<dbReference type="PROSITE" id="PS50206">
    <property type="entry name" value="RHODANESE_3"/>
    <property type="match status" value="1"/>
</dbReference>
<evidence type="ECO:0000259" key="1">
    <source>
        <dbReference type="PROSITE" id="PS50206"/>
    </source>
</evidence>
<evidence type="ECO:0000313" key="3">
    <source>
        <dbReference type="Proteomes" id="UP000698242"/>
    </source>
</evidence>
<dbReference type="PANTHER" id="PTHR44086:SF13">
    <property type="entry name" value="THIOSULFATE SULFURTRANSFERASE PSPE"/>
    <property type="match status" value="1"/>
</dbReference>
<proteinExistence type="predicted"/>
<dbReference type="InterPro" id="IPR036873">
    <property type="entry name" value="Rhodanese-like_dom_sf"/>
</dbReference>
<organism evidence="2 3">
    <name type="scientific">Profundibacterium mesophilum KAUST100406-0324</name>
    <dbReference type="NCBI Taxonomy" id="1037889"/>
    <lineage>
        <taxon>Bacteria</taxon>
        <taxon>Pseudomonadati</taxon>
        <taxon>Pseudomonadota</taxon>
        <taxon>Alphaproteobacteria</taxon>
        <taxon>Rhodobacterales</taxon>
        <taxon>Roseobacteraceae</taxon>
        <taxon>Profundibacterium</taxon>
    </lineage>
</organism>
<dbReference type="InterPro" id="IPR001763">
    <property type="entry name" value="Rhodanese-like_dom"/>
</dbReference>
<gene>
    <name evidence="2" type="ORF">PMES_01277</name>
</gene>
<dbReference type="Pfam" id="PF00581">
    <property type="entry name" value="Rhodanese"/>
    <property type="match status" value="1"/>
</dbReference>
<reference evidence="2" key="1">
    <citation type="submission" date="2013-03" db="EMBL/GenBank/DDBJ databases">
        <title>Genome Sequence of the Profundibacterium mesophilum strain KAUST100406-0324T from Red Sea, a novel genus in the family Rhodobacteraceae.</title>
        <authorList>
            <person name="Essack M."/>
            <person name="Alam I."/>
            <person name="Lafi F."/>
            <person name="Alawi W."/>
            <person name="Kamanu F."/>
            <person name="Al-Suwailem A."/>
            <person name="Lee O.O."/>
            <person name="Xu Y."/>
            <person name="Bajic V."/>
            <person name="Qian P.-Y."/>
            <person name="Archer J."/>
        </authorList>
    </citation>
    <scope>NUCLEOTIDE SEQUENCE</scope>
    <source>
        <strain evidence="2">KAUST100406-0324</strain>
    </source>
</reference>
<keyword evidence="2" id="KW-0378">Hydrolase</keyword>
<dbReference type="SMART" id="SM00450">
    <property type="entry name" value="RHOD"/>
    <property type="match status" value="1"/>
</dbReference>
<dbReference type="EMBL" id="APKE01000014">
    <property type="protein sequence ID" value="KAF0676545.1"/>
    <property type="molecule type" value="Genomic_DNA"/>
</dbReference>
<dbReference type="SUPFAM" id="SSF52821">
    <property type="entry name" value="Rhodanese/Cell cycle control phosphatase"/>
    <property type="match status" value="1"/>
</dbReference>
<evidence type="ECO:0000313" key="2">
    <source>
        <dbReference type="EMBL" id="KAF0676545.1"/>
    </source>
</evidence>
<name>A0A921TC18_9RHOB</name>
<dbReference type="GO" id="GO:0004792">
    <property type="term" value="F:thiosulfate-cyanide sulfurtransferase activity"/>
    <property type="evidence" value="ECO:0007669"/>
    <property type="project" value="TreeGrafter"/>
</dbReference>